<dbReference type="EMBL" id="JAAMPI010001842">
    <property type="protein sequence ID" value="KAF4622755.1"/>
    <property type="molecule type" value="Genomic_DNA"/>
</dbReference>
<proteinExistence type="predicted"/>
<dbReference type="Proteomes" id="UP000566819">
    <property type="component" value="Unassembled WGS sequence"/>
</dbReference>
<evidence type="ECO:0000313" key="3">
    <source>
        <dbReference type="Proteomes" id="UP000566819"/>
    </source>
</evidence>
<organism evidence="2 3">
    <name type="scientific">Cudoniella acicularis</name>
    <dbReference type="NCBI Taxonomy" id="354080"/>
    <lineage>
        <taxon>Eukaryota</taxon>
        <taxon>Fungi</taxon>
        <taxon>Dikarya</taxon>
        <taxon>Ascomycota</taxon>
        <taxon>Pezizomycotina</taxon>
        <taxon>Leotiomycetes</taxon>
        <taxon>Helotiales</taxon>
        <taxon>Tricladiaceae</taxon>
        <taxon>Cudoniella</taxon>
    </lineage>
</organism>
<protein>
    <submittedName>
        <fullName evidence="2">Uncharacterized protein</fullName>
    </submittedName>
</protein>
<feature type="region of interest" description="Disordered" evidence="1">
    <location>
        <begin position="1"/>
        <end position="31"/>
    </location>
</feature>
<feature type="region of interest" description="Disordered" evidence="1">
    <location>
        <begin position="56"/>
        <end position="77"/>
    </location>
</feature>
<name>A0A8H4VWC1_9HELO</name>
<feature type="compositionally biased region" description="Low complexity" evidence="1">
    <location>
        <begin position="12"/>
        <end position="21"/>
    </location>
</feature>
<evidence type="ECO:0000256" key="1">
    <source>
        <dbReference type="SAM" id="MobiDB-lite"/>
    </source>
</evidence>
<comment type="caution">
    <text evidence="2">The sequence shown here is derived from an EMBL/GenBank/DDBJ whole genome shotgun (WGS) entry which is preliminary data.</text>
</comment>
<keyword evidence="3" id="KW-1185">Reference proteome</keyword>
<gene>
    <name evidence="2" type="ORF">G7Y89_g14272</name>
</gene>
<sequence length="77" mass="8409">MLAFPDTAEDLAPAAPTASPAPFGPPPLPEEWASNWNAQYSTWFYHHAATGSRNGTFLLPSSLHPHNRVPPMDGRLE</sequence>
<evidence type="ECO:0000313" key="2">
    <source>
        <dbReference type="EMBL" id="KAF4622755.1"/>
    </source>
</evidence>
<dbReference type="AlphaFoldDB" id="A0A8H4VWC1"/>
<accession>A0A8H4VWC1</accession>
<reference evidence="2 3" key="1">
    <citation type="submission" date="2020-03" db="EMBL/GenBank/DDBJ databases">
        <title>Draft Genome Sequence of Cudoniella acicularis.</title>
        <authorList>
            <person name="Buettner E."/>
            <person name="Kellner H."/>
        </authorList>
    </citation>
    <scope>NUCLEOTIDE SEQUENCE [LARGE SCALE GENOMIC DNA]</scope>
    <source>
        <strain evidence="2 3">DSM 108380</strain>
    </source>
</reference>